<name>A0A521EJB3_9BACT</name>
<dbReference type="RefSeq" id="WP_142936285.1">
    <property type="nucleotide sequence ID" value="NZ_FXTM01000043.1"/>
</dbReference>
<dbReference type="Proteomes" id="UP000317315">
    <property type="component" value="Unassembled WGS sequence"/>
</dbReference>
<keyword evidence="1" id="KW-0472">Membrane</keyword>
<organism evidence="2 3">
    <name type="scientific">Balnearium lithotrophicum</name>
    <dbReference type="NCBI Taxonomy" id="223788"/>
    <lineage>
        <taxon>Bacteria</taxon>
        <taxon>Pseudomonadati</taxon>
        <taxon>Aquificota</taxon>
        <taxon>Aquificia</taxon>
        <taxon>Desulfurobacteriales</taxon>
        <taxon>Desulfurobacteriaceae</taxon>
        <taxon>Balnearium</taxon>
    </lineage>
</organism>
<proteinExistence type="predicted"/>
<accession>A0A521EJB3</accession>
<keyword evidence="1" id="KW-0812">Transmembrane</keyword>
<evidence type="ECO:0000313" key="2">
    <source>
        <dbReference type="EMBL" id="SMO84003.1"/>
    </source>
</evidence>
<evidence type="ECO:0000256" key="1">
    <source>
        <dbReference type="SAM" id="Phobius"/>
    </source>
</evidence>
<evidence type="ECO:0000313" key="3">
    <source>
        <dbReference type="Proteomes" id="UP000317315"/>
    </source>
</evidence>
<sequence>MNKEQKQLESIKERLKLYSEILKNLTILLIAVAGGTIGLLFKLSNPIAIPLLVMGLSLTIGILFGIFRLSISIRETLEELKKWEKNS</sequence>
<protein>
    <submittedName>
        <fullName evidence="2">Uncharacterized protein</fullName>
    </submittedName>
</protein>
<keyword evidence="1" id="KW-1133">Transmembrane helix</keyword>
<reference evidence="2 3" key="1">
    <citation type="submission" date="2017-05" db="EMBL/GenBank/DDBJ databases">
        <authorList>
            <person name="Varghese N."/>
            <person name="Submissions S."/>
        </authorList>
    </citation>
    <scope>NUCLEOTIDE SEQUENCE [LARGE SCALE GENOMIC DNA]</scope>
    <source>
        <strain evidence="2 3">DSM 16304</strain>
    </source>
</reference>
<gene>
    <name evidence="2" type="ORF">SAMN06269117_1433</name>
</gene>
<feature type="transmembrane region" description="Helical" evidence="1">
    <location>
        <begin position="47"/>
        <end position="67"/>
    </location>
</feature>
<feature type="transmembrane region" description="Helical" evidence="1">
    <location>
        <begin position="21"/>
        <end position="41"/>
    </location>
</feature>
<dbReference type="AlphaFoldDB" id="A0A521EJB3"/>
<keyword evidence="3" id="KW-1185">Reference proteome</keyword>
<dbReference type="EMBL" id="FXTM01000043">
    <property type="protein sequence ID" value="SMO84003.1"/>
    <property type="molecule type" value="Genomic_DNA"/>
</dbReference>